<dbReference type="InterPro" id="IPR023296">
    <property type="entry name" value="Glyco_hydro_beta-prop_sf"/>
</dbReference>
<dbReference type="Proteomes" id="UP000559626">
    <property type="component" value="Unassembled WGS sequence"/>
</dbReference>
<dbReference type="SUPFAM" id="SSF75005">
    <property type="entry name" value="Arabinanase/levansucrase/invertase"/>
    <property type="match status" value="1"/>
</dbReference>
<evidence type="ECO:0000256" key="4">
    <source>
        <dbReference type="ARBA" id="ARBA00022801"/>
    </source>
</evidence>
<dbReference type="InterPro" id="IPR005084">
    <property type="entry name" value="CBM6"/>
</dbReference>
<comment type="similarity">
    <text evidence="1 8">Belongs to the glycosyl hydrolase 43 family.</text>
</comment>
<dbReference type="InterPro" id="IPR006584">
    <property type="entry name" value="Cellulose-bd_IV"/>
</dbReference>
<keyword evidence="2" id="KW-0858">Xylan degradation</keyword>
<evidence type="ECO:0000313" key="12">
    <source>
        <dbReference type="Proteomes" id="UP000559626"/>
    </source>
</evidence>
<keyword evidence="3 9" id="KW-0732">Signal</keyword>
<dbReference type="Pfam" id="PF03422">
    <property type="entry name" value="CBM_6"/>
    <property type="match status" value="1"/>
</dbReference>
<dbReference type="Gene3D" id="2.115.10.20">
    <property type="entry name" value="Glycosyl hydrolase domain, family 43"/>
    <property type="match status" value="1"/>
</dbReference>
<feature type="site" description="Important for catalytic activity, responsible for pKa modulation of the active site Glu and correct orientation of both the proton donor and substrate" evidence="7">
    <location>
        <position position="160"/>
    </location>
</feature>
<dbReference type="InterPro" id="IPR006710">
    <property type="entry name" value="Glyco_hydro_43"/>
</dbReference>
<evidence type="ECO:0000256" key="7">
    <source>
        <dbReference type="PIRSR" id="PIRSR606710-2"/>
    </source>
</evidence>
<keyword evidence="6 8" id="KW-0326">Glycosidase</keyword>
<evidence type="ECO:0000256" key="9">
    <source>
        <dbReference type="SAM" id="SignalP"/>
    </source>
</evidence>
<name>A0A7Y0AC26_9BACT</name>
<evidence type="ECO:0000256" key="2">
    <source>
        <dbReference type="ARBA" id="ARBA00022651"/>
    </source>
</evidence>
<reference evidence="11 12" key="1">
    <citation type="submission" date="2020-04" db="EMBL/GenBank/DDBJ databases">
        <title>Hymenobacter polaris sp. nov., isolated from Arctic soil.</title>
        <authorList>
            <person name="Dahal R.H."/>
        </authorList>
    </citation>
    <scope>NUCLEOTIDE SEQUENCE [LARGE SCALE GENOMIC DNA]</scope>
    <source>
        <strain evidence="11 12">RP-2-7</strain>
    </source>
</reference>
<dbReference type="AlphaFoldDB" id="A0A7Y0AC26"/>
<keyword evidence="12" id="KW-1185">Reference proteome</keyword>
<dbReference type="RefSeq" id="WP_169529712.1">
    <property type="nucleotide sequence ID" value="NZ_JABBGH010000001.1"/>
</dbReference>
<evidence type="ECO:0000256" key="8">
    <source>
        <dbReference type="RuleBase" id="RU361187"/>
    </source>
</evidence>
<dbReference type="GO" id="GO:0030246">
    <property type="term" value="F:carbohydrate binding"/>
    <property type="evidence" value="ECO:0007669"/>
    <property type="project" value="InterPro"/>
</dbReference>
<keyword evidence="5" id="KW-0119">Carbohydrate metabolism</keyword>
<sequence length="448" mass="49561">MLLRKLPYLLSGLALLLGAAAKAQNPLITTQFTADPSARVFNGRVYVYPSHDILATPGRGRVGWFCMADYHVFSSANLTDWTDHGVIVTQNQVPWVKPDSYSMWAPDCIARNGKYYFYFPSTPRDTTDGKGFRVGVAVADQPTGPFVPQPLPIRGVHGIDPNVFIDRDGQAYLYWSQGHLYAAKLQPNMLELASAPVTLGELPTKGLKEGPYMFERKGIYYLTYPHVANKTERLEYATSPSPLGPFTVRGVIMDESPTGCWTNHHSITQFRNQWYLFYHHNDLSPQFDKSRSIRLDSLFFEPDGAIRKVVPTLRGVGLTAARQKIQVDRYSRLSSRGATIAFLDPANPFLGWQTLLADSQGWVQYNGVAFGKQALKAVTLRVRTAAGATVQLRTDGATGPVLAQVAVPKGSEWQEIKAPLASFQPGTHALVVAAKTSAPVAVDWVRFE</sequence>
<evidence type="ECO:0000259" key="10">
    <source>
        <dbReference type="PROSITE" id="PS51175"/>
    </source>
</evidence>
<evidence type="ECO:0000256" key="1">
    <source>
        <dbReference type="ARBA" id="ARBA00009865"/>
    </source>
</evidence>
<dbReference type="Pfam" id="PF04616">
    <property type="entry name" value="Glyco_hydro_43"/>
    <property type="match status" value="1"/>
</dbReference>
<organism evidence="11 12">
    <name type="scientific">Hymenobacter polaris</name>
    <dbReference type="NCBI Taxonomy" id="2682546"/>
    <lineage>
        <taxon>Bacteria</taxon>
        <taxon>Pseudomonadati</taxon>
        <taxon>Bacteroidota</taxon>
        <taxon>Cytophagia</taxon>
        <taxon>Cytophagales</taxon>
        <taxon>Hymenobacteraceae</taxon>
        <taxon>Hymenobacter</taxon>
    </lineage>
</organism>
<dbReference type="EMBL" id="JABBGH010000001">
    <property type="protein sequence ID" value="NML64412.1"/>
    <property type="molecule type" value="Genomic_DNA"/>
</dbReference>
<dbReference type="PANTHER" id="PTHR43772">
    <property type="entry name" value="ENDO-1,4-BETA-XYLANASE"/>
    <property type="match status" value="1"/>
</dbReference>
<dbReference type="InterPro" id="IPR052176">
    <property type="entry name" value="Glycosyl_Hydrlase_43_Enz"/>
</dbReference>
<protein>
    <submittedName>
        <fullName evidence="11">Family 43 glycosylhydrolase</fullName>
    </submittedName>
</protein>
<dbReference type="PANTHER" id="PTHR43772:SF2">
    <property type="entry name" value="PUTATIVE (AFU_ORTHOLOGUE AFUA_2G04480)-RELATED"/>
    <property type="match status" value="1"/>
</dbReference>
<evidence type="ECO:0000256" key="3">
    <source>
        <dbReference type="ARBA" id="ARBA00022729"/>
    </source>
</evidence>
<gene>
    <name evidence="11" type="ORF">HHL22_04255</name>
</gene>
<dbReference type="CDD" id="cd08990">
    <property type="entry name" value="GH43_AXH_like"/>
    <property type="match status" value="1"/>
</dbReference>
<dbReference type="Gene3D" id="2.60.120.260">
    <property type="entry name" value="Galactose-binding domain-like"/>
    <property type="match status" value="1"/>
</dbReference>
<dbReference type="GO" id="GO:0004553">
    <property type="term" value="F:hydrolase activity, hydrolyzing O-glycosyl compounds"/>
    <property type="evidence" value="ECO:0007669"/>
    <property type="project" value="InterPro"/>
</dbReference>
<dbReference type="GO" id="GO:0045493">
    <property type="term" value="P:xylan catabolic process"/>
    <property type="evidence" value="ECO:0007669"/>
    <property type="project" value="UniProtKB-KW"/>
</dbReference>
<feature type="domain" description="CBM6" evidence="10">
    <location>
        <begin position="323"/>
        <end position="448"/>
    </location>
</feature>
<dbReference type="SMART" id="SM00606">
    <property type="entry name" value="CBD_IV"/>
    <property type="match status" value="1"/>
</dbReference>
<keyword evidence="2" id="KW-0624">Polysaccharide degradation</keyword>
<evidence type="ECO:0000256" key="5">
    <source>
        <dbReference type="ARBA" id="ARBA00023277"/>
    </source>
</evidence>
<dbReference type="PROSITE" id="PS51175">
    <property type="entry name" value="CBM6"/>
    <property type="match status" value="1"/>
</dbReference>
<feature type="chain" id="PRO_5031442325" evidence="9">
    <location>
        <begin position="24"/>
        <end position="448"/>
    </location>
</feature>
<keyword evidence="4 8" id="KW-0378">Hydrolase</keyword>
<evidence type="ECO:0000256" key="6">
    <source>
        <dbReference type="ARBA" id="ARBA00023295"/>
    </source>
</evidence>
<proteinExistence type="inferred from homology"/>
<evidence type="ECO:0000313" key="11">
    <source>
        <dbReference type="EMBL" id="NML64412.1"/>
    </source>
</evidence>
<comment type="caution">
    <text evidence="11">The sequence shown here is derived from an EMBL/GenBank/DDBJ whole genome shotgun (WGS) entry which is preliminary data.</text>
</comment>
<dbReference type="SUPFAM" id="SSF49785">
    <property type="entry name" value="Galactose-binding domain-like"/>
    <property type="match status" value="1"/>
</dbReference>
<accession>A0A7Y0AC26</accession>
<feature type="signal peptide" evidence="9">
    <location>
        <begin position="1"/>
        <end position="23"/>
    </location>
</feature>
<dbReference type="CDD" id="cd04084">
    <property type="entry name" value="CBM6_xylanase-like"/>
    <property type="match status" value="1"/>
</dbReference>
<dbReference type="InterPro" id="IPR008979">
    <property type="entry name" value="Galactose-bd-like_sf"/>
</dbReference>